<evidence type="ECO:0000256" key="1">
    <source>
        <dbReference type="ARBA" id="ARBA00022723"/>
    </source>
</evidence>
<keyword evidence="1" id="KW-0479">Metal-binding</keyword>
<keyword evidence="8" id="KW-1185">Reference proteome</keyword>
<feature type="domain" description="CHY-type" evidence="6">
    <location>
        <begin position="387"/>
        <end position="453"/>
    </location>
</feature>
<comment type="caution">
    <text evidence="7">The sequence shown here is derived from an EMBL/GenBank/DDBJ whole genome shotgun (WGS) entry which is preliminary data.</text>
</comment>
<gene>
    <name evidence="7" type="ORF">B9G98_02265</name>
</gene>
<dbReference type="STRING" id="45607.A0A2T0FI40"/>
<evidence type="ECO:0000313" key="7">
    <source>
        <dbReference type="EMBL" id="PRT54645.1"/>
    </source>
</evidence>
<evidence type="ECO:0000256" key="4">
    <source>
        <dbReference type="PROSITE-ProRule" id="PRU00601"/>
    </source>
</evidence>
<reference evidence="7 8" key="1">
    <citation type="submission" date="2017-04" db="EMBL/GenBank/DDBJ databases">
        <title>Genome sequencing of [Candida] sorbophila.</title>
        <authorList>
            <person name="Ahn J.O."/>
        </authorList>
    </citation>
    <scope>NUCLEOTIDE SEQUENCE [LARGE SCALE GENOMIC DNA]</scope>
    <source>
        <strain evidence="7 8">DS02</strain>
    </source>
</reference>
<protein>
    <submittedName>
        <fullName evidence="7">Uncharacterized protein C18H10.09</fullName>
    </submittedName>
</protein>
<dbReference type="SUPFAM" id="SSF161219">
    <property type="entry name" value="CHY zinc finger-like"/>
    <property type="match status" value="1"/>
</dbReference>
<evidence type="ECO:0000256" key="5">
    <source>
        <dbReference type="SAM" id="MobiDB-lite"/>
    </source>
</evidence>
<dbReference type="OrthoDB" id="10253329at2759"/>
<dbReference type="RefSeq" id="XP_024664590.1">
    <property type="nucleotide sequence ID" value="XM_024808822.1"/>
</dbReference>
<feature type="compositionally biased region" description="Basic residues" evidence="5">
    <location>
        <begin position="17"/>
        <end position="29"/>
    </location>
</feature>
<accession>A0A2T0FI40</accession>
<feature type="compositionally biased region" description="Acidic residues" evidence="5">
    <location>
        <begin position="178"/>
        <end position="194"/>
    </location>
</feature>
<feature type="region of interest" description="Disordered" evidence="5">
    <location>
        <begin position="468"/>
        <end position="492"/>
    </location>
</feature>
<name>A0A2T0FI40_9ASCO</name>
<keyword evidence="3" id="KW-0862">Zinc</keyword>
<evidence type="ECO:0000313" key="8">
    <source>
        <dbReference type="Proteomes" id="UP000238350"/>
    </source>
</evidence>
<feature type="compositionally biased region" description="Basic and acidic residues" evidence="5">
    <location>
        <begin position="468"/>
        <end position="478"/>
    </location>
</feature>
<organism evidence="7 8">
    <name type="scientific">Wickerhamiella sorbophila</name>
    <dbReference type="NCBI Taxonomy" id="45607"/>
    <lineage>
        <taxon>Eukaryota</taxon>
        <taxon>Fungi</taxon>
        <taxon>Dikarya</taxon>
        <taxon>Ascomycota</taxon>
        <taxon>Saccharomycotina</taxon>
        <taxon>Dipodascomycetes</taxon>
        <taxon>Dipodascales</taxon>
        <taxon>Trichomonascaceae</taxon>
        <taxon>Wickerhamiella</taxon>
    </lineage>
</organism>
<dbReference type="InterPro" id="IPR008913">
    <property type="entry name" value="Znf_CHY"/>
</dbReference>
<evidence type="ECO:0000259" key="6">
    <source>
        <dbReference type="PROSITE" id="PS51266"/>
    </source>
</evidence>
<evidence type="ECO:0000256" key="2">
    <source>
        <dbReference type="ARBA" id="ARBA00022771"/>
    </source>
</evidence>
<sequence length="510" mass="57062">MSAEAVQVKEDNAAKSQARKIRRYRRPPTQRREELDSIKRRYTTTKIDEETFQLLLKPSDPDFAFPISVLPIDLKLPRHYPHGPEPIGITLASDEVPRGHALNVEQAFDTYQGTLRERFDRLDKELEGLLSKPPQKTITIVKRVVKTVPKTQSTPDAAPTVPGSPGQAESSPDSSSESMDDQSDSDATSESDSEPDIRFASDDEEEESTTLAKPEQKGTEIVLPNIEMENIALLEAVSLNILVKCGRCKHMHPFSNLIPGPYGGESKPRTEPCETCGLGLMAAFRKEYVHSMCSTLGFLDISGGTVGDLQPSTYLPTCGQCSEPGPLFKHPDFGRKITQNCRNCHAKLTLFIDLFRFDVLSTDTLGEAKLVGRPGSTDKVHLTKGTPLPKYGACRHYRKSMRWFRFSCCKRVFPCDRCHDEEMNHIADAASRMVCGACSREQNFTDECKFCGANYTIRRTRFWEGGKGARDRKTLSRKDPHKYKRSTSLAPTTEKSKVKFLGKSHKVAHS</sequence>
<proteinExistence type="predicted"/>
<dbReference type="PROSITE" id="PS51266">
    <property type="entry name" value="ZF_CHY"/>
    <property type="match status" value="1"/>
</dbReference>
<dbReference type="EMBL" id="NDIQ01000021">
    <property type="protein sequence ID" value="PRT54645.1"/>
    <property type="molecule type" value="Genomic_DNA"/>
</dbReference>
<dbReference type="Proteomes" id="UP000238350">
    <property type="component" value="Unassembled WGS sequence"/>
</dbReference>
<dbReference type="GeneID" id="36516013"/>
<feature type="compositionally biased region" description="Low complexity" evidence="5">
    <location>
        <begin position="164"/>
        <end position="177"/>
    </location>
</feature>
<dbReference type="Pfam" id="PF05495">
    <property type="entry name" value="zf-CHY"/>
    <property type="match status" value="1"/>
</dbReference>
<dbReference type="GO" id="GO:0008270">
    <property type="term" value="F:zinc ion binding"/>
    <property type="evidence" value="ECO:0007669"/>
    <property type="project" value="UniProtKB-KW"/>
</dbReference>
<dbReference type="InterPro" id="IPR037274">
    <property type="entry name" value="Znf_CHY_sf"/>
</dbReference>
<feature type="region of interest" description="Disordered" evidence="5">
    <location>
        <begin position="1"/>
        <end position="35"/>
    </location>
</feature>
<dbReference type="AlphaFoldDB" id="A0A2T0FI40"/>
<keyword evidence="2 4" id="KW-0863">Zinc-finger</keyword>
<evidence type="ECO:0000256" key="3">
    <source>
        <dbReference type="ARBA" id="ARBA00022833"/>
    </source>
</evidence>
<feature type="region of interest" description="Disordered" evidence="5">
    <location>
        <begin position="149"/>
        <end position="216"/>
    </location>
</feature>